<dbReference type="Gene3D" id="3.30.70.20">
    <property type="match status" value="1"/>
</dbReference>
<proteinExistence type="predicted"/>
<dbReference type="InterPro" id="IPR017900">
    <property type="entry name" value="4Fe4S_Fe_S_CS"/>
</dbReference>
<dbReference type="InterPro" id="IPR017721">
    <property type="entry name" value="IorA"/>
</dbReference>
<dbReference type="SUPFAM" id="SSF52518">
    <property type="entry name" value="Thiamin diphosphate-binding fold (THDP-binding)"/>
    <property type="match status" value="2"/>
</dbReference>
<feature type="binding site" evidence="15">
    <location>
        <position position="561"/>
    </location>
    <ligand>
        <name>[4Fe-4S] cluster</name>
        <dbReference type="ChEBI" id="CHEBI:49883"/>
        <label>1</label>
    </ligand>
</feature>
<dbReference type="PROSITE" id="PS51379">
    <property type="entry name" value="4FE4S_FER_2"/>
    <property type="match status" value="2"/>
</dbReference>
<dbReference type="GO" id="GO:0030976">
    <property type="term" value="F:thiamine pyrophosphate binding"/>
    <property type="evidence" value="ECO:0007669"/>
    <property type="project" value="InterPro"/>
</dbReference>
<keyword evidence="6 14" id="KW-0004">4Fe-4S</keyword>
<evidence type="ECO:0000256" key="3">
    <source>
        <dbReference type="ARBA" id="ARBA00012812"/>
    </source>
</evidence>
<dbReference type="NCBIfam" id="TIGR03336">
    <property type="entry name" value="IOR_alpha"/>
    <property type="match status" value="1"/>
</dbReference>
<evidence type="ECO:0000256" key="10">
    <source>
        <dbReference type="ARBA" id="ARBA00023004"/>
    </source>
</evidence>
<dbReference type="PANTHER" id="PTHR43710">
    <property type="entry name" value="2-HYDROXYACYL-COA LYASE"/>
    <property type="match status" value="1"/>
</dbReference>
<name>A0A7T3RFQ3_9SPIR</name>
<accession>A0A7T3RFQ3</accession>
<protein>
    <recommendedName>
        <fullName evidence="4 14">Indolepyruvate oxidoreductase subunit IorA</fullName>
        <shortName evidence="14">IOR</shortName>
        <ecNumber evidence="3 14">1.2.7.8</ecNumber>
    </recommendedName>
    <alternativeName>
        <fullName evidence="12 14">Indolepyruvate ferredoxin oxidoreductase subunit alpha</fullName>
    </alternativeName>
</protein>
<evidence type="ECO:0000256" key="14">
    <source>
        <dbReference type="PIRNR" id="PIRNR006439"/>
    </source>
</evidence>
<dbReference type="Gene3D" id="3.40.50.970">
    <property type="match status" value="2"/>
</dbReference>
<dbReference type="GO" id="GO:0051539">
    <property type="term" value="F:4 iron, 4 sulfur cluster binding"/>
    <property type="evidence" value="ECO:0007669"/>
    <property type="project" value="UniProtKB-UniRule"/>
</dbReference>
<dbReference type="GO" id="GO:0046872">
    <property type="term" value="F:metal ion binding"/>
    <property type="evidence" value="ECO:0007669"/>
    <property type="project" value="UniProtKB-UniRule"/>
</dbReference>
<feature type="binding site" evidence="15">
    <location>
        <position position="596"/>
    </location>
    <ligand>
        <name>[4Fe-4S] cluster</name>
        <dbReference type="ChEBI" id="CHEBI:49883"/>
        <label>1</label>
    </ligand>
</feature>
<dbReference type="InterPro" id="IPR017896">
    <property type="entry name" value="4Fe4S_Fe-S-bd"/>
</dbReference>
<dbReference type="PANTHER" id="PTHR43710:SF6">
    <property type="entry name" value="INDOLEPYRUVATE OXIDOREDUCTASE SUBUNIT IORA"/>
    <property type="match status" value="1"/>
</dbReference>
<feature type="binding site" evidence="15">
    <location>
        <position position="558"/>
    </location>
    <ligand>
        <name>[4Fe-4S] cluster</name>
        <dbReference type="ChEBI" id="CHEBI:49883"/>
        <label>1</label>
    </ligand>
</feature>
<dbReference type="SUPFAM" id="SSF52922">
    <property type="entry name" value="TK C-terminal domain-like"/>
    <property type="match status" value="1"/>
</dbReference>
<dbReference type="Pfam" id="PF00037">
    <property type="entry name" value="Fer4"/>
    <property type="match status" value="1"/>
</dbReference>
<evidence type="ECO:0000256" key="2">
    <source>
        <dbReference type="ARBA" id="ARBA00011238"/>
    </source>
</evidence>
<dbReference type="EC" id="1.2.7.8" evidence="3 14"/>
<dbReference type="Pfam" id="PF01855">
    <property type="entry name" value="POR_N"/>
    <property type="match status" value="1"/>
</dbReference>
<feature type="domain" description="4Fe-4S ferredoxin-type" evidence="16">
    <location>
        <begin position="546"/>
        <end position="575"/>
    </location>
</feature>
<gene>
    <name evidence="17" type="primary">iorA</name>
    <name evidence="17" type="ORF">IWA51_10460</name>
</gene>
<evidence type="ECO:0000256" key="13">
    <source>
        <dbReference type="ARBA" id="ARBA00048332"/>
    </source>
</evidence>
<dbReference type="PIRSF" id="PIRSF006439">
    <property type="entry name" value="Indolepyruvate_ferr_oxidored"/>
    <property type="match status" value="1"/>
</dbReference>
<dbReference type="FunFam" id="3.40.50.970:FF:000039">
    <property type="entry name" value="Indolepyruvate oxidoreductase subunit IorA"/>
    <property type="match status" value="1"/>
</dbReference>
<keyword evidence="8 14" id="KW-0249">Electron transport</keyword>
<keyword evidence="9 14" id="KW-0560">Oxidoreductase</keyword>
<feature type="binding site" evidence="15">
    <location>
        <position position="567"/>
    </location>
    <ligand>
        <name>[4Fe-4S] cluster</name>
        <dbReference type="ChEBI" id="CHEBI:49883"/>
        <label>2</label>
    </ligand>
</feature>
<comment type="function">
    <text evidence="1 14">Catalyzes the ferredoxin-dependent oxidative decarboxylation of arylpyruvates.</text>
</comment>
<dbReference type="KEGG" id="tper:IWA51_10460"/>
<keyword evidence="10 14" id="KW-0408">Iron</keyword>
<evidence type="ECO:0000256" key="1">
    <source>
        <dbReference type="ARBA" id="ARBA00002995"/>
    </source>
</evidence>
<feature type="binding site" evidence="15">
    <location>
        <position position="586"/>
    </location>
    <ligand>
        <name>[4Fe-4S] cluster</name>
        <dbReference type="ChEBI" id="CHEBI:49883"/>
        <label>2</label>
    </ligand>
</feature>
<feature type="binding site" evidence="15">
    <location>
        <position position="555"/>
    </location>
    <ligand>
        <name>[4Fe-4S] cluster</name>
        <dbReference type="ChEBI" id="CHEBI:49883"/>
        <label>1</label>
    </ligand>
</feature>
<evidence type="ECO:0000256" key="11">
    <source>
        <dbReference type="ARBA" id="ARBA00023014"/>
    </source>
</evidence>
<dbReference type="InterPro" id="IPR045025">
    <property type="entry name" value="HACL1-like"/>
</dbReference>
<evidence type="ECO:0000259" key="16">
    <source>
        <dbReference type="PROSITE" id="PS51379"/>
    </source>
</evidence>
<evidence type="ECO:0000256" key="6">
    <source>
        <dbReference type="ARBA" id="ARBA00022485"/>
    </source>
</evidence>
<dbReference type="InterPro" id="IPR009014">
    <property type="entry name" value="Transketo_C/PFOR_II"/>
</dbReference>
<dbReference type="EMBL" id="CP064936">
    <property type="protein sequence ID" value="QQA02270.1"/>
    <property type="molecule type" value="Genomic_DNA"/>
</dbReference>
<dbReference type="SUPFAM" id="SSF54862">
    <property type="entry name" value="4Fe-4S ferredoxins"/>
    <property type="match status" value="1"/>
</dbReference>
<evidence type="ECO:0000313" key="18">
    <source>
        <dbReference type="Proteomes" id="UP000595224"/>
    </source>
</evidence>
<evidence type="ECO:0000256" key="9">
    <source>
        <dbReference type="ARBA" id="ARBA00023002"/>
    </source>
</evidence>
<feature type="binding site" evidence="15">
    <location>
        <position position="592"/>
    </location>
    <ligand>
        <name>[4Fe-4S] cluster</name>
        <dbReference type="ChEBI" id="CHEBI:49883"/>
        <label>2</label>
    </ligand>
</feature>
<organism evidence="17 18">
    <name type="scientific">Treponema peruense</name>
    <dbReference type="NCBI Taxonomy" id="2787628"/>
    <lineage>
        <taxon>Bacteria</taxon>
        <taxon>Pseudomonadati</taxon>
        <taxon>Spirochaetota</taxon>
        <taxon>Spirochaetia</taxon>
        <taxon>Spirochaetales</taxon>
        <taxon>Treponemataceae</taxon>
        <taxon>Treponema</taxon>
    </lineage>
</organism>
<reference evidence="17 18" key="1">
    <citation type="submission" date="2020-11" db="EMBL/GenBank/DDBJ databases">
        <title>Treponema Peruensis nv. sp., first commensal Treponema isolated from human feces.</title>
        <authorList>
            <person name="Belkhou C."/>
            <person name="Raes J."/>
        </authorList>
    </citation>
    <scope>NUCLEOTIDE SEQUENCE [LARGE SCALE GENOMIC DNA]</scope>
    <source>
        <strain evidence="17 18">RCC2812</strain>
    </source>
</reference>
<comment type="cofactor">
    <cofactor evidence="14 15">
        <name>[4Fe-4S] cluster</name>
        <dbReference type="ChEBI" id="CHEBI:49883"/>
    </cofactor>
    <text evidence="14 15">Binds 2 [4Fe-4S] clusters. In this family the first cluster has a non-standard and varying [4Fe-4S] binding motif CX(2)CX(2)CX(4-5)CP.</text>
</comment>
<keyword evidence="7 14" id="KW-0479">Metal-binding</keyword>
<comment type="subunit">
    <text evidence="2">Heterodimer of the IorA and IorB subunits.</text>
</comment>
<evidence type="ECO:0000256" key="8">
    <source>
        <dbReference type="ARBA" id="ARBA00022982"/>
    </source>
</evidence>
<keyword evidence="5 14" id="KW-0813">Transport</keyword>
<dbReference type="InterPro" id="IPR029061">
    <property type="entry name" value="THDP-binding"/>
</dbReference>
<dbReference type="AlphaFoldDB" id="A0A7T3RFQ3"/>
<dbReference type="PROSITE" id="PS00198">
    <property type="entry name" value="4FE4S_FER_1"/>
    <property type="match status" value="1"/>
</dbReference>
<evidence type="ECO:0000313" key="17">
    <source>
        <dbReference type="EMBL" id="QQA02270.1"/>
    </source>
</evidence>
<keyword evidence="18" id="KW-1185">Reference proteome</keyword>
<keyword evidence="11 14" id="KW-0411">Iron-sulfur</keyword>
<dbReference type="GO" id="GO:0043805">
    <property type="term" value="F:indolepyruvate ferredoxin oxidoreductase activity"/>
    <property type="evidence" value="ECO:0007669"/>
    <property type="project" value="UniProtKB-UniRule"/>
</dbReference>
<feature type="domain" description="4Fe-4S ferredoxin-type" evidence="16">
    <location>
        <begin position="577"/>
        <end position="606"/>
    </location>
</feature>
<evidence type="ECO:0000256" key="12">
    <source>
        <dbReference type="ARBA" id="ARBA00030514"/>
    </source>
</evidence>
<evidence type="ECO:0000256" key="5">
    <source>
        <dbReference type="ARBA" id="ARBA00022448"/>
    </source>
</evidence>
<evidence type="ECO:0000256" key="4">
    <source>
        <dbReference type="ARBA" id="ARBA00017710"/>
    </source>
</evidence>
<keyword evidence="17" id="KW-0670">Pyruvate</keyword>
<feature type="binding site" evidence="15">
    <location>
        <position position="589"/>
    </location>
    <ligand>
        <name>[4Fe-4S] cluster</name>
        <dbReference type="ChEBI" id="CHEBI:49883"/>
        <label>2</label>
    </ligand>
</feature>
<dbReference type="Proteomes" id="UP000595224">
    <property type="component" value="Chromosome"/>
</dbReference>
<dbReference type="InterPro" id="IPR002880">
    <property type="entry name" value="Pyrv_Fd/Flavodoxin_OxRdtase_N"/>
</dbReference>
<dbReference type="InterPro" id="IPR011766">
    <property type="entry name" value="TPP_enzyme_TPP-bd"/>
</dbReference>
<dbReference type="RefSeq" id="WP_415749158.1">
    <property type="nucleotide sequence ID" value="NZ_CBCSHE010000008.1"/>
</dbReference>
<dbReference type="GO" id="GO:0044281">
    <property type="term" value="P:small molecule metabolic process"/>
    <property type="evidence" value="ECO:0007669"/>
    <property type="project" value="UniProtKB-ARBA"/>
</dbReference>
<dbReference type="Pfam" id="PF02775">
    <property type="entry name" value="TPP_enzyme_C"/>
    <property type="match status" value="1"/>
</dbReference>
<sequence length="608" mass="64716">MGNEAIALGALKAGVNLVSGYPGTPSSEIIEYISKYKEKTGTYVEWSVNEKAAVEVAAGASYSGSRTLVTMKQVGLNVAADPVMCLAYVGVRGGMVIVSADDPGPISSQTEQDTRRFGAFSKIPVLDPSSPSEAYEMVQQAFELSEKYNTPVILRPTTRVDHAYESMEFPELGPCRNRGEFVKDSARWVIFPRTSFMNHKRIFERNEHIIPDEFSKSSLNSVLNGHASSLAVVTGGISYAYVMEALSILNKTDVPVLKIGTPYPFPAPLAEQFLMDKTHVLVVEELDPVIEESLLLLKGRANLSCSIHGKLDSKISEAGENTVESVKKALADFLSVNDVSGSAESLDSVPELPVRPPVLCAGCPHRGSFYAVKQAMKGQKTVYCGDIGCYTLGNAKPLDMCDTCLCMGADITMAQGFYHNENDRKCFSFIGDSTFFASGITGIVNAVYNQANMTVCILDNSTTAMTGHQPHPGTGVTMMGQIVDKISIEKILCAIGVSPVITVDPFNQAESVAAVKAASDSPGVSAVIFKSPCISVASKLGFSFKGANAVSETKCIGCRKCINELGCPALVLNASSKKVQIDASLCTGCGLCSGVCPTGAITKQESAV</sequence>
<evidence type="ECO:0000256" key="15">
    <source>
        <dbReference type="PIRSR" id="PIRSR006439-50"/>
    </source>
</evidence>
<dbReference type="CDD" id="cd07034">
    <property type="entry name" value="TPP_PYR_PFOR_IOR-alpha_like"/>
    <property type="match status" value="1"/>
</dbReference>
<dbReference type="CDD" id="cd02008">
    <property type="entry name" value="TPP_IOR_alpha"/>
    <property type="match status" value="1"/>
</dbReference>
<comment type="catalytic activity">
    <reaction evidence="13 14">
        <text>indole-3-pyruvate + 2 oxidized [2Fe-2S]-[ferredoxin] + CoA = (indol-3-yl)acetyl-CoA + 2 reduced [2Fe-2S]-[ferredoxin] + CO2 + H(+)</text>
        <dbReference type="Rhea" id="RHEA:12645"/>
        <dbReference type="Rhea" id="RHEA-COMP:10000"/>
        <dbReference type="Rhea" id="RHEA-COMP:10001"/>
        <dbReference type="ChEBI" id="CHEBI:15378"/>
        <dbReference type="ChEBI" id="CHEBI:16526"/>
        <dbReference type="ChEBI" id="CHEBI:17640"/>
        <dbReference type="ChEBI" id="CHEBI:33737"/>
        <dbReference type="ChEBI" id="CHEBI:33738"/>
        <dbReference type="ChEBI" id="CHEBI:57271"/>
        <dbReference type="ChEBI" id="CHEBI:57287"/>
        <dbReference type="EC" id="1.2.7.8"/>
    </reaction>
</comment>
<evidence type="ECO:0000256" key="7">
    <source>
        <dbReference type="ARBA" id="ARBA00022723"/>
    </source>
</evidence>